<dbReference type="AlphaFoldDB" id="A0A0N4XSE1"/>
<feature type="region of interest" description="Disordered" evidence="1">
    <location>
        <begin position="20"/>
        <end position="42"/>
    </location>
</feature>
<proteinExistence type="predicted"/>
<name>A0A0N4XSE1_NIPBR</name>
<reference evidence="2 3" key="2">
    <citation type="submission" date="2018-11" db="EMBL/GenBank/DDBJ databases">
        <authorList>
            <consortium name="Pathogen Informatics"/>
        </authorList>
    </citation>
    <scope>NUCLEOTIDE SEQUENCE [LARGE SCALE GENOMIC DNA]</scope>
</reference>
<sequence length="82" mass="8825">MKRSSNVQTISAQLYFSKKATEATPMPGSRQVPGDSAPPRINPIRQQAQTINVPPTCTAATCPPYGMGVASYNAPYSVEYFS</sequence>
<evidence type="ECO:0000313" key="4">
    <source>
        <dbReference type="WBParaSite" id="NBR_0000544301-mRNA-1"/>
    </source>
</evidence>
<evidence type="ECO:0000313" key="2">
    <source>
        <dbReference type="EMBL" id="VDL69033.1"/>
    </source>
</evidence>
<keyword evidence="3" id="KW-1185">Reference proteome</keyword>
<evidence type="ECO:0000256" key="1">
    <source>
        <dbReference type="SAM" id="MobiDB-lite"/>
    </source>
</evidence>
<organism evidence="4">
    <name type="scientific">Nippostrongylus brasiliensis</name>
    <name type="common">Rat hookworm</name>
    <dbReference type="NCBI Taxonomy" id="27835"/>
    <lineage>
        <taxon>Eukaryota</taxon>
        <taxon>Metazoa</taxon>
        <taxon>Ecdysozoa</taxon>
        <taxon>Nematoda</taxon>
        <taxon>Chromadorea</taxon>
        <taxon>Rhabditida</taxon>
        <taxon>Rhabditina</taxon>
        <taxon>Rhabditomorpha</taxon>
        <taxon>Strongyloidea</taxon>
        <taxon>Heligmosomidae</taxon>
        <taxon>Nippostrongylus</taxon>
    </lineage>
</organism>
<protein>
    <submittedName>
        <fullName evidence="2 4">Uncharacterized protein</fullName>
    </submittedName>
</protein>
<dbReference type="EMBL" id="UYSL01013168">
    <property type="protein sequence ID" value="VDL69033.1"/>
    <property type="molecule type" value="Genomic_DNA"/>
</dbReference>
<dbReference type="WBParaSite" id="NBR_0000544301-mRNA-1">
    <property type="protein sequence ID" value="NBR_0000544301-mRNA-1"/>
    <property type="gene ID" value="NBR_0000544301"/>
</dbReference>
<evidence type="ECO:0000313" key="3">
    <source>
        <dbReference type="Proteomes" id="UP000271162"/>
    </source>
</evidence>
<accession>A0A0N4XSE1</accession>
<gene>
    <name evidence="2" type="ORF">NBR_LOCUS5444</name>
</gene>
<dbReference type="Proteomes" id="UP000271162">
    <property type="component" value="Unassembled WGS sequence"/>
</dbReference>
<reference evidence="4" key="1">
    <citation type="submission" date="2017-02" db="UniProtKB">
        <authorList>
            <consortium name="WormBaseParasite"/>
        </authorList>
    </citation>
    <scope>IDENTIFICATION</scope>
</reference>